<name>A0A8S0SYA6_OLEEU</name>
<protein>
    <submittedName>
        <fullName evidence="1">Uncharacterized protein</fullName>
    </submittedName>
</protein>
<organism evidence="1 2">
    <name type="scientific">Olea europaea subsp. europaea</name>
    <dbReference type="NCBI Taxonomy" id="158383"/>
    <lineage>
        <taxon>Eukaryota</taxon>
        <taxon>Viridiplantae</taxon>
        <taxon>Streptophyta</taxon>
        <taxon>Embryophyta</taxon>
        <taxon>Tracheophyta</taxon>
        <taxon>Spermatophyta</taxon>
        <taxon>Magnoliopsida</taxon>
        <taxon>eudicotyledons</taxon>
        <taxon>Gunneridae</taxon>
        <taxon>Pentapetalae</taxon>
        <taxon>asterids</taxon>
        <taxon>lamiids</taxon>
        <taxon>Lamiales</taxon>
        <taxon>Oleaceae</taxon>
        <taxon>Oleeae</taxon>
        <taxon>Olea</taxon>
    </lineage>
</organism>
<sequence>MTCSLVYIFETNVLEEGKKQKRENSKIKKKIKRWWKNALVIFDWFPQDNKYNSTTSEYNSCNDFDWQVHHVHHRTGSVTRYRTTSLPSFGPLAGTSTKDEVEIPYISLRELNMDQQKEVSTTAMPIYLVT</sequence>
<keyword evidence="2" id="KW-1185">Reference proteome</keyword>
<dbReference type="EMBL" id="CACTIH010005546">
    <property type="protein sequence ID" value="CAA2997249.1"/>
    <property type="molecule type" value="Genomic_DNA"/>
</dbReference>
<dbReference type="AlphaFoldDB" id="A0A8S0SYA6"/>
<dbReference type="PANTHER" id="PTHR35488">
    <property type="entry name" value="OS05G0358900 PROTEIN-RELATED"/>
    <property type="match status" value="1"/>
</dbReference>
<dbReference type="PANTHER" id="PTHR35488:SF2">
    <property type="entry name" value="OS05G0358900 PROTEIN"/>
    <property type="match status" value="1"/>
</dbReference>
<reference evidence="1 2" key="1">
    <citation type="submission" date="2019-12" db="EMBL/GenBank/DDBJ databases">
        <authorList>
            <person name="Alioto T."/>
            <person name="Alioto T."/>
            <person name="Gomez Garrido J."/>
        </authorList>
    </citation>
    <scope>NUCLEOTIDE SEQUENCE [LARGE SCALE GENOMIC DNA]</scope>
</reference>
<gene>
    <name evidence="1" type="ORF">OLEA9_A023700</name>
</gene>
<dbReference type="OrthoDB" id="1913474at2759"/>
<proteinExistence type="predicted"/>
<evidence type="ECO:0000313" key="2">
    <source>
        <dbReference type="Proteomes" id="UP000594638"/>
    </source>
</evidence>
<comment type="caution">
    <text evidence="1">The sequence shown here is derived from an EMBL/GenBank/DDBJ whole genome shotgun (WGS) entry which is preliminary data.</text>
</comment>
<accession>A0A8S0SYA6</accession>
<dbReference type="Gramene" id="OE9A023700T1">
    <property type="protein sequence ID" value="OE9A023700C1"/>
    <property type="gene ID" value="OE9A023700"/>
</dbReference>
<dbReference type="Proteomes" id="UP000594638">
    <property type="component" value="Unassembled WGS sequence"/>
</dbReference>
<evidence type="ECO:0000313" key="1">
    <source>
        <dbReference type="EMBL" id="CAA2997249.1"/>
    </source>
</evidence>